<evidence type="ECO:0000256" key="1">
    <source>
        <dbReference type="SAM" id="Phobius"/>
    </source>
</evidence>
<dbReference type="InterPro" id="IPR036396">
    <property type="entry name" value="Cyt_P450_sf"/>
</dbReference>
<name>A0A5K1K901_9APHY</name>
<dbReference type="SUPFAM" id="SSF48264">
    <property type="entry name" value="Cytochrome P450"/>
    <property type="match status" value="1"/>
</dbReference>
<dbReference type="GO" id="GO:0005506">
    <property type="term" value="F:iron ion binding"/>
    <property type="evidence" value="ECO:0007669"/>
    <property type="project" value="InterPro"/>
</dbReference>
<accession>A0A5K1K901</accession>
<protein>
    <submittedName>
        <fullName evidence="2">DNA repair protein Rad7</fullName>
    </submittedName>
</protein>
<gene>
    <name evidence="2" type="primary">G4MPA8</name>
</gene>
<dbReference type="AlphaFoldDB" id="A0A5K1K901"/>
<dbReference type="GO" id="GO:0020037">
    <property type="term" value="F:heme binding"/>
    <property type="evidence" value="ECO:0007669"/>
    <property type="project" value="InterPro"/>
</dbReference>
<dbReference type="Gene3D" id="1.10.630.10">
    <property type="entry name" value="Cytochrome P450"/>
    <property type="match status" value="1"/>
</dbReference>
<keyword evidence="1" id="KW-0812">Transmembrane</keyword>
<feature type="transmembrane region" description="Helical" evidence="1">
    <location>
        <begin position="6"/>
        <end position="24"/>
    </location>
</feature>
<keyword evidence="1" id="KW-1133">Transmembrane helix</keyword>
<organism evidence="2">
    <name type="scientific">Ganoderma boninense</name>
    <dbReference type="NCBI Taxonomy" id="34458"/>
    <lineage>
        <taxon>Eukaryota</taxon>
        <taxon>Fungi</taxon>
        <taxon>Dikarya</taxon>
        <taxon>Basidiomycota</taxon>
        <taxon>Agaricomycotina</taxon>
        <taxon>Agaricomycetes</taxon>
        <taxon>Polyporales</taxon>
        <taxon>Polyporaceae</taxon>
        <taxon>Ganoderma</taxon>
    </lineage>
</organism>
<dbReference type="EMBL" id="LR729881">
    <property type="protein sequence ID" value="VWP02043.1"/>
    <property type="molecule type" value="Genomic_DNA"/>
</dbReference>
<proteinExistence type="predicted"/>
<evidence type="ECO:0000313" key="2">
    <source>
        <dbReference type="EMBL" id="VWP02043.1"/>
    </source>
</evidence>
<dbReference type="GO" id="GO:0016705">
    <property type="term" value="F:oxidoreductase activity, acting on paired donors, with incorporation or reduction of molecular oxygen"/>
    <property type="evidence" value="ECO:0007669"/>
    <property type="project" value="InterPro"/>
</dbReference>
<keyword evidence="1" id="KW-0472">Membrane</keyword>
<reference evidence="2" key="1">
    <citation type="submission" date="2019-10" db="EMBL/GenBank/DDBJ databases">
        <authorList>
            <person name="Nor Muhammad N."/>
        </authorList>
    </citation>
    <scope>NUCLEOTIDE SEQUENCE</scope>
</reference>
<sequence length="119" mass="13649">MSFAFPLPLAVASFVLVYILWRVFRNYFIRSPFDNIPGPPSSSWLAGNVLKLLDHDAWAYTDDLIQTYGPVAKLHSFLGARWLHVYDPRALHAIFVKDQDKDIFTRDPLATTYARHGLL</sequence>
<dbReference type="GO" id="GO:0004497">
    <property type="term" value="F:monooxygenase activity"/>
    <property type="evidence" value="ECO:0007669"/>
    <property type="project" value="InterPro"/>
</dbReference>